<sequence>MGAETAVTAPWDSVPAHEQLFVLITGANSGVGLGTAQRLIDEFLATRSLDSHLVLLPTTRSASKSLHTIREIRSYAQRAAQTNARGGESWQRTVGRIHVLSLTVDLCDLRSVRRLADKLTNGTVGNPPGLEGEYLNRVRVPRLDSVVCNAAFGGWTGVDYPAAVWSMLTKGLLQSVTWPTFKNALPTCILNERESLGYIRPPLTQPAAPLLGEVFTACVFGHYMLAHQLLPLLSRSQSSPVAPGRIIWSSSLEAVADVFTPDDLQGFNRPAAYESAKRLTDILALTYSLPSVRPLSSRWAAVADGDEKEKRKGKAKEKERLVVAPKMYVTHPGIVASTLFPVPWFLFWAYELTLVLSRWLGSPWHTVDGYTGAKAAVWVALEDQDALDSSHADRIKWGSTSDRRLRVDVKPTEVEGWGWQGKVEDPEADTALGVLHKTKGRKNGAAQVMEEDIVRFEELGTRCWKAMEELRGTWEDIVKKDG</sequence>
<dbReference type="AlphaFoldDB" id="A0A151GD54"/>
<accession>A0A151GD54</accession>
<evidence type="ECO:0000256" key="4">
    <source>
        <dbReference type="ARBA" id="ARBA00023002"/>
    </source>
</evidence>
<proteinExistence type="inferred from homology"/>
<reference evidence="7 8" key="1">
    <citation type="journal article" date="2016" name="Sci. Rep.">
        <title>Insights into Adaptations to a Near-Obligate Nematode Endoparasitic Lifestyle from the Finished Genome of Drechmeria coniospora.</title>
        <authorList>
            <person name="Zhang L."/>
            <person name="Zhou Z."/>
            <person name="Guo Q."/>
            <person name="Fokkens L."/>
            <person name="Miskei M."/>
            <person name="Pocsi I."/>
            <person name="Zhang W."/>
            <person name="Chen M."/>
            <person name="Wang L."/>
            <person name="Sun Y."/>
            <person name="Donzelli B.G."/>
            <person name="Gibson D.M."/>
            <person name="Nelson D.R."/>
            <person name="Luo J.G."/>
            <person name="Rep M."/>
            <person name="Liu H."/>
            <person name="Yang S."/>
            <person name="Wang J."/>
            <person name="Krasnoff S.B."/>
            <person name="Xu Y."/>
            <person name="Molnar I."/>
            <person name="Lin M."/>
        </authorList>
    </citation>
    <scope>NUCLEOTIDE SEQUENCE [LARGE SCALE GENOMIC DNA]</scope>
    <source>
        <strain evidence="7 8">ARSEF 6962</strain>
    </source>
</reference>
<gene>
    <name evidence="7" type="ORF">DCS_06998</name>
</gene>
<keyword evidence="3" id="KW-0752">Steroid biosynthesis</keyword>
<keyword evidence="2" id="KW-0521">NADP</keyword>
<dbReference type="STRING" id="98403.A0A151GD54"/>
<evidence type="ECO:0000256" key="2">
    <source>
        <dbReference type="ARBA" id="ARBA00022857"/>
    </source>
</evidence>
<evidence type="ECO:0000256" key="1">
    <source>
        <dbReference type="ARBA" id="ARBA00022516"/>
    </source>
</evidence>
<evidence type="ECO:0000313" key="8">
    <source>
        <dbReference type="Proteomes" id="UP000076580"/>
    </source>
</evidence>
<keyword evidence="5" id="KW-0443">Lipid metabolism</keyword>
<keyword evidence="1" id="KW-0444">Lipid biosynthesis</keyword>
<dbReference type="PANTHER" id="PTHR43647:SF1">
    <property type="entry name" value="3-KETO-STEROID REDUCTASE ERG27"/>
    <property type="match status" value="1"/>
</dbReference>
<dbReference type="PANTHER" id="PTHR43647">
    <property type="entry name" value="DEHYDROGENASE"/>
    <property type="match status" value="1"/>
</dbReference>
<dbReference type="GeneID" id="63719641"/>
<keyword evidence="8" id="KW-1185">Reference proteome</keyword>
<protein>
    <submittedName>
        <fullName evidence="7">3-ketosteroid reductase</fullName>
    </submittedName>
</protein>
<dbReference type="GO" id="GO:0005789">
    <property type="term" value="C:endoplasmic reticulum membrane"/>
    <property type="evidence" value="ECO:0007669"/>
    <property type="project" value="TreeGrafter"/>
</dbReference>
<comment type="caution">
    <text evidence="7">The sequence shown here is derived from an EMBL/GenBank/DDBJ whole genome shotgun (WGS) entry which is preliminary data.</text>
</comment>
<dbReference type="InterPro" id="IPR051593">
    <property type="entry name" value="Ergosterol_Biosynth_ERG27"/>
</dbReference>
<dbReference type="SUPFAM" id="SSF51735">
    <property type="entry name" value="NAD(P)-binding Rossmann-fold domains"/>
    <property type="match status" value="1"/>
</dbReference>
<dbReference type="InParanoid" id="A0A151GD54"/>
<evidence type="ECO:0000256" key="6">
    <source>
        <dbReference type="ARBA" id="ARBA00023593"/>
    </source>
</evidence>
<dbReference type="Proteomes" id="UP000076580">
    <property type="component" value="Chromosome 03"/>
</dbReference>
<dbReference type="GO" id="GO:0005741">
    <property type="term" value="C:mitochondrial outer membrane"/>
    <property type="evidence" value="ECO:0007669"/>
    <property type="project" value="TreeGrafter"/>
</dbReference>
<evidence type="ECO:0000256" key="3">
    <source>
        <dbReference type="ARBA" id="ARBA00022955"/>
    </source>
</evidence>
<name>A0A151GD54_DRECN</name>
<dbReference type="GO" id="GO:0006696">
    <property type="term" value="P:ergosterol biosynthetic process"/>
    <property type="evidence" value="ECO:0007669"/>
    <property type="project" value="TreeGrafter"/>
</dbReference>
<organism evidence="7 8">
    <name type="scientific">Drechmeria coniospora</name>
    <name type="common">Nematophagous fungus</name>
    <name type="synonym">Meria coniospora</name>
    <dbReference type="NCBI Taxonomy" id="98403"/>
    <lineage>
        <taxon>Eukaryota</taxon>
        <taxon>Fungi</taxon>
        <taxon>Dikarya</taxon>
        <taxon>Ascomycota</taxon>
        <taxon>Pezizomycotina</taxon>
        <taxon>Sordariomycetes</taxon>
        <taxon>Hypocreomycetidae</taxon>
        <taxon>Hypocreales</taxon>
        <taxon>Ophiocordycipitaceae</taxon>
        <taxon>Drechmeria</taxon>
    </lineage>
</organism>
<keyword evidence="4" id="KW-0560">Oxidoreductase</keyword>
<dbReference type="GO" id="GO:0005811">
    <property type="term" value="C:lipid droplet"/>
    <property type="evidence" value="ECO:0007669"/>
    <property type="project" value="TreeGrafter"/>
</dbReference>
<evidence type="ECO:0000313" key="7">
    <source>
        <dbReference type="EMBL" id="KYK55037.1"/>
    </source>
</evidence>
<dbReference type="Gene3D" id="3.40.50.720">
    <property type="entry name" value="NAD(P)-binding Rossmann-like Domain"/>
    <property type="match status" value="1"/>
</dbReference>
<dbReference type="EMBL" id="LAYC01000003">
    <property type="protein sequence ID" value="KYK55037.1"/>
    <property type="molecule type" value="Genomic_DNA"/>
</dbReference>
<comment type="similarity">
    <text evidence="6">Belongs to the short-chain dehydrogenases/reductases (SDR) family. ERG27 subfamily.</text>
</comment>
<dbReference type="RefSeq" id="XP_040654389.1">
    <property type="nucleotide sequence ID" value="XM_040804285.1"/>
</dbReference>
<dbReference type="FunCoup" id="A0A151GD54">
    <property type="interactions" value="124"/>
</dbReference>
<evidence type="ECO:0000256" key="5">
    <source>
        <dbReference type="ARBA" id="ARBA00023098"/>
    </source>
</evidence>
<dbReference type="InterPro" id="IPR036291">
    <property type="entry name" value="NAD(P)-bd_dom_sf"/>
</dbReference>
<dbReference type="GO" id="GO:0000253">
    <property type="term" value="F:3-beta-hydroxysteroid 3-dehydrogenase (NADP+) activity"/>
    <property type="evidence" value="ECO:0007669"/>
    <property type="project" value="TreeGrafter"/>
</dbReference>